<evidence type="ECO:0000256" key="1">
    <source>
        <dbReference type="ARBA" id="ARBA00022491"/>
    </source>
</evidence>
<evidence type="ECO:0000256" key="3">
    <source>
        <dbReference type="ARBA" id="ARBA00023125"/>
    </source>
</evidence>
<dbReference type="Gene3D" id="1.10.357.10">
    <property type="entry name" value="Tetracycline Repressor, domain 2"/>
    <property type="match status" value="1"/>
</dbReference>
<keyword evidence="8" id="KW-1185">Reference proteome</keyword>
<accession>A0ABV1M3Q1</accession>
<dbReference type="SUPFAM" id="SSF46689">
    <property type="entry name" value="Homeodomain-like"/>
    <property type="match status" value="1"/>
</dbReference>
<dbReference type="PANTHER" id="PTHR30055">
    <property type="entry name" value="HTH-TYPE TRANSCRIPTIONAL REGULATOR RUTR"/>
    <property type="match status" value="1"/>
</dbReference>
<evidence type="ECO:0000313" key="8">
    <source>
        <dbReference type="Proteomes" id="UP001433638"/>
    </source>
</evidence>
<dbReference type="InterPro" id="IPR023772">
    <property type="entry name" value="DNA-bd_HTH_TetR-type_CS"/>
</dbReference>
<evidence type="ECO:0000259" key="6">
    <source>
        <dbReference type="PROSITE" id="PS50977"/>
    </source>
</evidence>
<proteinExistence type="predicted"/>
<dbReference type="InterPro" id="IPR050109">
    <property type="entry name" value="HTH-type_TetR-like_transc_reg"/>
</dbReference>
<keyword evidence="1" id="KW-0678">Repressor</keyword>
<feature type="DNA-binding region" description="H-T-H motif" evidence="5">
    <location>
        <begin position="45"/>
        <end position="64"/>
    </location>
</feature>
<dbReference type="Proteomes" id="UP001433638">
    <property type="component" value="Unassembled WGS sequence"/>
</dbReference>
<evidence type="ECO:0000256" key="5">
    <source>
        <dbReference type="PROSITE-ProRule" id="PRU00335"/>
    </source>
</evidence>
<evidence type="ECO:0000256" key="4">
    <source>
        <dbReference type="ARBA" id="ARBA00023163"/>
    </source>
</evidence>
<dbReference type="InterPro" id="IPR001647">
    <property type="entry name" value="HTH_TetR"/>
</dbReference>
<dbReference type="SUPFAM" id="SSF48498">
    <property type="entry name" value="Tetracyclin repressor-like, C-terminal domain"/>
    <property type="match status" value="1"/>
</dbReference>
<feature type="domain" description="HTH tetR-type" evidence="6">
    <location>
        <begin position="22"/>
        <end position="82"/>
    </location>
</feature>
<comment type="caution">
    <text evidence="7">The sequence shown here is derived from an EMBL/GenBank/DDBJ whole genome shotgun (WGS) entry which is preliminary data.</text>
</comment>
<keyword evidence="2" id="KW-0805">Transcription regulation</keyword>
<keyword evidence="3 5" id="KW-0238">DNA-binding</keyword>
<dbReference type="PROSITE" id="PS50977">
    <property type="entry name" value="HTH_TETR_2"/>
    <property type="match status" value="1"/>
</dbReference>
<reference evidence="7" key="1">
    <citation type="submission" date="2024-06" db="EMBL/GenBank/DDBJ databases">
        <title>Genome sequence of Vogesella sp. MAHUQ-64.</title>
        <authorList>
            <person name="Huq M.A."/>
        </authorList>
    </citation>
    <scope>NUCLEOTIDE SEQUENCE</scope>
    <source>
        <strain evidence="7">MAHUQ-64</strain>
    </source>
</reference>
<dbReference type="PANTHER" id="PTHR30055:SF234">
    <property type="entry name" value="HTH-TYPE TRANSCRIPTIONAL REGULATOR BETI"/>
    <property type="match status" value="1"/>
</dbReference>
<name>A0ABV1M3Q1_9NEIS</name>
<dbReference type="Pfam" id="PF00440">
    <property type="entry name" value="TetR_N"/>
    <property type="match status" value="1"/>
</dbReference>
<dbReference type="InterPro" id="IPR036271">
    <property type="entry name" value="Tet_transcr_reg_TetR-rel_C_sf"/>
</dbReference>
<gene>
    <name evidence="7" type="ORF">ABNW52_09535</name>
</gene>
<dbReference type="PROSITE" id="PS01081">
    <property type="entry name" value="HTH_TETR_1"/>
    <property type="match status" value="1"/>
</dbReference>
<dbReference type="RefSeq" id="WP_349586857.1">
    <property type="nucleotide sequence ID" value="NZ_JBEFLD010000004.1"/>
</dbReference>
<dbReference type="InterPro" id="IPR009057">
    <property type="entry name" value="Homeodomain-like_sf"/>
</dbReference>
<dbReference type="EMBL" id="JBEFLD010000004">
    <property type="protein sequence ID" value="MEQ6290857.1"/>
    <property type="molecule type" value="Genomic_DNA"/>
</dbReference>
<evidence type="ECO:0000313" key="7">
    <source>
        <dbReference type="EMBL" id="MEQ6290857.1"/>
    </source>
</evidence>
<organism evidence="7 8">
    <name type="scientific">Vogesella oryzagri</name>
    <dbReference type="NCBI Taxonomy" id="3160864"/>
    <lineage>
        <taxon>Bacteria</taxon>
        <taxon>Pseudomonadati</taxon>
        <taxon>Pseudomonadota</taxon>
        <taxon>Betaproteobacteria</taxon>
        <taxon>Neisseriales</taxon>
        <taxon>Chromobacteriaceae</taxon>
        <taxon>Vogesella</taxon>
    </lineage>
</organism>
<keyword evidence="4" id="KW-0804">Transcription</keyword>
<dbReference type="PRINTS" id="PR00455">
    <property type="entry name" value="HTHTETR"/>
</dbReference>
<sequence length="207" mass="23445">MNDVHIFGAAMENLSRRERKQRESADLIADAAYALFEQRGYDQVSMEDIARAADVAKGTLYSRFPAKEAILVHCFHRALAADAPQLLHDLQQLADCRSRLRHFFHASAAWSRQQRGYLRPYLRYRFATAFDAQRERSQLGMLLSSLLAAGVAAGEVRADLPLPQLVLALEMLYSGVLMTWLEQDDDLTQRMDDMLALFFAGAEVRHA</sequence>
<evidence type="ECO:0000256" key="2">
    <source>
        <dbReference type="ARBA" id="ARBA00023015"/>
    </source>
</evidence>
<protein>
    <submittedName>
        <fullName evidence="7">Helix-turn-helix domain-containing protein</fullName>
    </submittedName>
</protein>